<accession>A0A485AW35</accession>
<dbReference type="EMBL" id="CAADJD010000018">
    <property type="protein sequence ID" value="VFS64890.1"/>
    <property type="molecule type" value="Genomic_DNA"/>
</dbReference>
<keyword evidence="3" id="KW-1185">Reference proteome</keyword>
<evidence type="ECO:0000313" key="2">
    <source>
        <dbReference type="EMBL" id="VFS64890.1"/>
    </source>
</evidence>
<keyword evidence="1" id="KW-0560">Oxidoreductase</keyword>
<evidence type="ECO:0008006" key="4">
    <source>
        <dbReference type="Google" id="ProtNLM"/>
    </source>
</evidence>
<dbReference type="AlphaFoldDB" id="A0A485AW35"/>
<dbReference type="InterPro" id="IPR016161">
    <property type="entry name" value="Ald_DH/histidinol_DH"/>
</dbReference>
<dbReference type="GO" id="GO:0016491">
    <property type="term" value="F:oxidoreductase activity"/>
    <property type="evidence" value="ECO:0007669"/>
    <property type="project" value="UniProtKB-KW"/>
</dbReference>
<gene>
    <name evidence="2" type="ORF">NCTC12993_03387</name>
</gene>
<organism evidence="2 3">
    <name type="scientific">Kluyvera cryocrescens</name>
    <name type="common">Kluyvera citrophila</name>
    <dbReference type="NCBI Taxonomy" id="580"/>
    <lineage>
        <taxon>Bacteria</taxon>
        <taxon>Pseudomonadati</taxon>
        <taxon>Pseudomonadota</taxon>
        <taxon>Gammaproteobacteria</taxon>
        <taxon>Enterobacterales</taxon>
        <taxon>Enterobacteriaceae</taxon>
        <taxon>Kluyvera</taxon>
    </lineage>
</organism>
<reference evidence="2 3" key="1">
    <citation type="submission" date="2019-03" db="EMBL/GenBank/DDBJ databases">
        <authorList>
            <consortium name="Pathogen Informatics"/>
        </authorList>
    </citation>
    <scope>NUCLEOTIDE SEQUENCE [LARGE SCALE GENOMIC DNA]</scope>
    <source>
        <strain evidence="2 3">NCTC12993</strain>
    </source>
</reference>
<dbReference type="SUPFAM" id="SSF53720">
    <property type="entry name" value="ALDH-like"/>
    <property type="match status" value="1"/>
</dbReference>
<name>A0A485AW35_KLUCR</name>
<dbReference type="Proteomes" id="UP000401081">
    <property type="component" value="Unassembled WGS sequence"/>
</dbReference>
<dbReference type="Gene3D" id="3.40.605.10">
    <property type="entry name" value="Aldehyde Dehydrogenase, Chain A, domain 1"/>
    <property type="match status" value="1"/>
</dbReference>
<proteinExistence type="predicted"/>
<sequence>MQSIDKIYINGEFVTPHGSELFDLFNPASEAVIGQVRLA</sequence>
<evidence type="ECO:0000256" key="1">
    <source>
        <dbReference type="ARBA" id="ARBA00023002"/>
    </source>
</evidence>
<dbReference type="InterPro" id="IPR016162">
    <property type="entry name" value="Ald_DH_N"/>
</dbReference>
<evidence type="ECO:0000313" key="3">
    <source>
        <dbReference type="Proteomes" id="UP000401081"/>
    </source>
</evidence>
<protein>
    <recommendedName>
        <fullName evidence="4">Aldehyde dehydrogenase (NAD(+))</fullName>
    </recommendedName>
</protein>